<proteinExistence type="predicted"/>
<keyword evidence="1" id="KW-0378">Hydrolase</keyword>
<dbReference type="AlphaFoldDB" id="A0A1C6RLY5"/>
<gene>
    <name evidence="4" type="ORF">GA0070616_1451</name>
</gene>
<protein>
    <submittedName>
        <fullName evidence="4">Nicotinamidase-related amidase</fullName>
    </submittedName>
</protein>
<dbReference type="Pfam" id="PF00857">
    <property type="entry name" value="Isochorismatase"/>
    <property type="match status" value="1"/>
</dbReference>
<sequence length="217" mass="23296">MSRAALVVIDVQESFRQRPIWAYVSRPDVVDRVGRLVAHARARGDLVIWVLHAEPGSGGVFDPALGHVRLIDGLRPEPGEPTLVKTAHNAFTTTNLQQLLTMAGVHALTVCGIRTEQCVETTTRLGCDLGYQMTFVTDATATFPTPHRDLPETATPEEILADPRTMSTAEMTARTEYALAGRFAVVRTVDEVTGDPATTPDHRTAATAAAPAGDVAS</sequence>
<dbReference type="InterPro" id="IPR036380">
    <property type="entry name" value="Isochorismatase-like_sf"/>
</dbReference>
<dbReference type="STRING" id="145857.GA0070616_1451"/>
<keyword evidence="5" id="KW-1185">Reference proteome</keyword>
<name>A0A1C6RLY5_9ACTN</name>
<evidence type="ECO:0000256" key="2">
    <source>
        <dbReference type="SAM" id="MobiDB-lite"/>
    </source>
</evidence>
<dbReference type="Proteomes" id="UP000199699">
    <property type="component" value="Unassembled WGS sequence"/>
</dbReference>
<dbReference type="GO" id="GO:0016787">
    <property type="term" value="F:hydrolase activity"/>
    <property type="evidence" value="ECO:0007669"/>
    <property type="project" value="UniProtKB-KW"/>
</dbReference>
<feature type="domain" description="Isochorismatase-like" evidence="3">
    <location>
        <begin position="4"/>
        <end position="147"/>
    </location>
</feature>
<dbReference type="InterPro" id="IPR050272">
    <property type="entry name" value="Isochorismatase-like_hydrls"/>
</dbReference>
<dbReference type="Gene3D" id="3.40.50.850">
    <property type="entry name" value="Isochorismatase-like"/>
    <property type="match status" value="1"/>
</dbReference>
<evidence type="ECO:0000313" key="5">
    <source>
        <dbReference type="Proteomes" id="UP000199699"/>
    </source>
</evidence>
<dbReference type="SUPFAM" id="SSF52499">
    <property type="entry name" value="Isochorismatase-like hydrolases"/>
    <property type="match status" value="1"/>
</dbReference>
<evidence type="ECO:0000313" key="4">
    <source>
        <dbReference type="EMBL" id="SCL18182.1"/>
    </source>
</evidence>
<dbReference type="PANTHER" id="PTHR43540:SF6">
    <property type="entry name" value="ISOCHORISMATASE-LIKE DOMAIN-CONTAINING PROTEIN"/>
    <property type="match status" value="1"/>
</dbReference>
<dbReference type="InterPro" id="IPR000868">
    <property type="entry name" value="Isochorismatase-like_dom"/>
</dbReference>
<feature type="compositionally biased region" description="Low complexity" evidence="2">
    <location>
        <begin position="195"/>
        <end position="217"/>
    </location>
</feature>
<accession>A0A1C6RLY5</accession>
<evidence type="ECO:0000256" key="1">
    <source>
        <dbReference type="ARBA" id="ARBA00022801"/>
    </source>
</evidence>
<dbReference type="RefSeq" id="WP_091078198.1">
    <property type="nucleotide sequence ID" value="NZ_FMHT01000003.1"/>
</dbReference>
<feature type="region of interest" description="Disordered" evidence="2">
    <location>
        <begin position="193"/>
        <end position="217"/>
    </location>
</feature>
<reference evidence="4 5" key="1">
    <citation type="submission" date="2016-06" db="EMBL/GenBank/DDBJ databases">
        <authorList>
            <person name="Kjaerup R.B."/>
            <person name="Dalgaard T.S."/>
            <person name="Juul-Madsen H.R."/>
        </authorList>
    </citation>
    <scope>NUCLEOTIDE SEQUENCE [LARGE SCALE GENOMIC DNA]</scope>
    <source>
        <strain evidence="4 5">DSM 43818</strain>
    </source>
</reference>
<evidence type="ECO:0000259" key="3">
    <source>
        <dbReference type="Pfam" id="PF00857"/>
    </source>
</evidence>
<dbReference type="EMBL" id="FMHT01000003">
    <property type="protein sequence ID" value="SCL18182.1"/>
    <property type="molecule type" value="Genomic_DNA"/>
</dbReference>
<dbReference type="OrthoDB" id="9794942at2"/>
<organism evidence="4 5">
    <name type="scientific">Micromonospora nigra</name>
    <dbReference type="NCBI Taxonomy" id="145857"/>
    <lineage>
        <taxon>Bacteria</taxon>
        <taxon>Bacillati</taxon>
        <taxon>Actinomycetota</taxon>
        <taxon>Actinomycetes</taxon>
        <taxon>Micromonosporales</taxon>
        <taxon>Micromonosporaceae</taxon>
        <taxon>Micromonospora</taxon>
    </lineage>
</organism>
<dbReference type="PANTHER" id="PTHR43540">
    <property type="entry name" value="PEROXYUREIDOACRYLATE/UREIDOACRYLATE AMIDOHYDROLASE-RELATED"/>
    <property type="match status" value="1"/>
</dbReference>